<feature type="chain" id="PRO_5004202399" evidence="1">
    <location>
        <begin position="18"/>
        <end position="124"/>
    </location>
</feature>
<dbReference type="InParanoid" id="Q23VD0"/>
<evidence type="ECO:0000313" key="3">
    <source>
        <dbReference type="Proteomes" id="UP000009168"/>
    </source>
</evidence>
<dbReference type="HOGENOM" id="CLU_126288_0_0_1"/>
<accession>Q23VD0</accession>
<gene>
    <name evidence="2" type="ORF">TTHERM_00958700</name>
</gene>
<evidence type="ECO:0000313" key="2">
    <source>
        <dbReference type="EMBL" id="EAS00506.1"/>
    </source>
</evidence>
<dbReference type="Proteomes" id="UP000009168">
    <property type="component" value="Unassembled WGS sequence"/>
</dbReference>
<organism evidence="2 3">
    <name type="scientific">Tetrahymena thermophila (strain SB210)</name>
    <dbReference type="NCBI Taxonomy" id="312017"/>
    <lineage>
        <taxon>Eukaryota</taxon>
        <taxon>Sar</taxon>
        <taxon>Alveolata</taxon>
        <taxon>Ciliophora</taxon>
        <taxon>Intramacronucleata</taxon>
        <taxon>Oligohymenophorea</taxon>
        <taxon>Hymenostomatida</taxon>
        <taxon>Tetrahymenina</taxon>
        <taxon>Tetrahymenidae</taxon>
        <taxon>Tetrahymena</taxon>
    </lineage>
</organism>
<dbReference type="AlphaFoldDB" id="Q23VD0"/>
<protein>
    <submittedName>
        <fullName evidence="2">Transmembrane protein, putative</fullName>
    </submittedName>
</protein>
<keyword evidence="2" id="KW-0472">Membrane</keyword>
<keyword evidence="1" id="KW-0732">Signal</keyword>
<reference evidence="3" key="1">
    <citation type="journal article" date="2006" name="PLoS Biol.">
        <title>Macronuclear genome sequence of the ciliate Tetrahymena thermophila, a model eukaryote.</title>
        <authorList>
            <person name="Eisen J.A."/>
            <person name="Coyne R.S."/>
            <person name="Wu M."/>
            <person name="Wu D."/>
            <person name="Thiagarajan M."/>
            <person name="Wortman J.R."/>
            <person name="Badger J.H."/>
            <person name="Ren Q."/>
            <person name="Amedeo P."/>
            <person name="Jones K.M."/>
            <person name="Tallon L.J."/>
            <person name="Delcher A.L."/>
            <person name="Salzberg S.L."/>
            <person name="Silva J.C."/>
            <person name="Haas B.J."/>
            <person name="Majoros W.H."/>
            <person name="Farzad M."/>
            <person name="Carlton J.M."/>
            <person name="Smith R.K. Jr."/>
            <person name="Garg J."/>
            <person name="Pearlman R.E."/>
            <person name="Karrer K.M."/>
            <person name="Sun L."/>
            <person name="Manning G."/>
            <person name="Elde N.C."/>
            <person name="Turkewitz A.P."/>
            <person name="Asai D.J."/>
            <person name="Wilkes D.E."/>
            <person name="Wang Y."/>
            <person name="Cai H."/>
            <person name="Collins K."/>
            <person name="Stewart B.A."/>
            <person name="Lee S.R."/>
            <person name="Wilamowska K."/>
            <person name="Weinberg Z."/>
            <person name="Ruzzo W.L."/>
            <person name="Wloga D."/>
            <person name="Gaertig J."/>
            <person name="Frankel J."/>
            <person name="Tsao C.-C."/>
            <person name="Gorovsky M.A."/>
            <person name="Keeling P.J."/>
            <person name="Waller R.F."/>
            <person name="Patron N.J."/>
            <person name="Cherry J.M."/>
            <person name="Stover N.A."/>
            <person name="Krieger C.J."/>
            <person name="del Toro C."/>
            <person name="Ryder H.F."/>
            <person name="Williamson S.C."/>
            <person name="Barbeau R.A."/>
            <person name="Hamilton E.P."/>
            <person name="Orias E."/>
        </authorList>
    </citation>
    <scope>NUCLEOTIDE SEQUENCE [LARGE SCALE GENOMIC DNA]</scope>
    <source>
        <strain evidence="3">SB210</strain>
    </source>
</reference>
<dbReference type="EMBL" id="GG662613">
    <property type="protein sequence ID" value="EAS00506.1"/>
    <property type="molecule type" value="Genomic_DNA"/>
</dbReference>
<dbReference type="KEGG" id="tet:TTHERM_00958700"/>
<sequence>MRFCAFVLLALVAIAAAQQDATTENDKQAQIQECIDKIGKPCENGTTEEKQDCNLELGKLFNCLDKCFEENKENKNEIYICQKSKCKSENDDAQAFYDKKISCMNNGINILAFTVIASALALLL</sequence>
<name>Q23VD0_TETTS</name>
<keyword evidence="2" id="KW-0812">Transmembrane</keyword>
<evidence type="ECO:0000256" key="1">
    <source>
        <dbReference type="SAM" id="SignalP"/>
    </source>
</evidence>
<proteinExistence type="predicted"/>
<keyword evidence="3" id="KW-1185">Reference proteome</keyword>
<dbReference type="GeneID" id="7825792"/>
<feature type="signal peptide" evidence="1">
    <location>
        <begin position="1"/>
        <end position="17"/>
    </location>
</feature>
<dbReference type="RefSeq" id="XP_001020751.1">
    <property type="nucleotide sequence ID" value="XM_001020751.1"/>
</dbReference>